<evidence type="ECO:0008006" key="4">
    <source>
        <dbReference type="Google" id="ProtNLM"/>
    </source>
</evidence>
<evidence type="ECO:0000313" key="2">
    <source>
        <dbReference type="EMBL" id="HIU44981.1"/>
    </source>
</evidence>
<organism evidence="2 3">
    <name type="scientific">Candidatus Alloenteromonas pullicola</name>
    <dbReference type="NCBI Taxonomy" id="2840784"/>
    <lineage>
        <taxon>Bacteria</taxon>
        <taxon>Bacillati</taxon>
        <taxon>Bacillota</taxon>
        <taxon>Bacillota incertae sedis</taxon>
        <taxon>Candidatus Alloenteromonas</taxon>
    </lineage>
</organism>
<feature type="signal peptide" evidence="1">
    <location>
        <begin position="1"/>
        <end position="18"/>
    </location>
</feature>
<dbReference type="AlphaFoldDB" id="A0A9D1LN91"/>
<proteinExistence type="predicted"/>
<accession>A0A9D1LN91</accession>
<dbReference type="Proteomes" id="UP000824070">
    <property type="component" value="Unassembled WGS sequence"/>
</dbReference>
<keyword evidence="1" id="KW-0732">Signal</keyword>
<dbReference type="PROSITE" id="PS51257">
    <property type="entry name" value="PROKAR_LIPOPROTEIN"/>
    <property type="match status" value="1"/>
</dbReference>
<protein>
    <recommendedName>
        <fullName evidence="4">Lipoprotein</fullName>
    </recommendedName>
</protein>
<reference evidence="2" key="2">
    <citation type="journal article" date="2021" name="PeerJ">
        <title>Extensive microbial diversity within the chicken gut microbiome revealed by metagenomics and culture.</title>
        <authorList>
            <person name="Gilroy R."/>
            <person name="Ravi A."/>
            <person name="Getino M."/>
            <person name="Pursley I."/>
            <person name="Horton D.L."/>
            <person name="Alikhan N.F."/>
            <person name="Baker D."/>
            <person name="Gharbi K."/>
            <person name="Hall N."/>
            <person name="Watson M."/>
            <person name="Adriaenssens E.M."/>
            <person name="Foster-Nyarko E."/>
            <person name="Jarju S."/>
            <person name="Secka A."/>
            <person name="Antonio M."/>
            <person name="Oren A."/>
            <person name="Chaudhuri R.R."/>
            <person name="La Ragione R."/>
            <person name="Hildebrand F."/>
            <person name="Pallen M.J."/>
        </authorList>
    </citation>
    <scope>NUCLEOTIDE SEQUENCE</scope>
    <source>
        <strain evidence="2">ChiGjej1B1-22543</strain>
    </source>
</reference>
<dbReference type="EMBL" id="DVMV01000012">
    <property type="protein sequence ID" value="HIU44981.1"/>
    <property type="molecule type" value="Genomic_DNA"/>
</dbReference>
<sequence>MRFTLRACLAAMALPLLCGCNDWPNYCQGCRIDAYNWTVASYGQEPARVAKTTTSHSACCDKSAYYEYDYTDYYAFVESSWVDGGLAYMWVEVENRGGEEGEFEQFKQEAAEAQLSGYSSFPPFVDLSGLNDRYEFEGYVPPKKIRVEDGGSTLHIFASFSTGSFKASYIPDRPPLPYDDSSSANSEVYDVRLDGFSFYSCGLNLAFSCASLLAGN</sequence>
<gene>
    <name evidence="2" type="ORF">IAC52_01650</name>
</gene>
<feature type="chain" id="PRO_5039699718" description="Lipoprotein" evidence="1">
    <location>
        <begin position="19"/>
        <end position="216"/>
    </location>
</feature>
<comment type="caution">
    <text evidence="2">The sequence shown here is derived from an EMBL/GenBank/DDBJ whole genome shotgun (WGS) entry which is preliminary data.</text>
</comment>
<reference evidence="2" key="1">
    <citation type="submission" date="2020-10" db="EMBL/GenBank/DDBJ databases">
        <authorList>
            <person name="Gilroy R."/>
        </authorList>
    </citation>
    <scope>NUCLEOTIDE SEQUENCE</scope>
    <source>
        <strain evidence="2">ChiGjej1B1-22543</strain>
    </source>
</reference>
<name>A0A9D1LN91_9FIRM</name>
<evidence type="ECO:0000256" key="1">
    <source>
        <dbReference type="SAM" id="SignalP"/>
    </source>
</evidence>
<evidence type="ECO:0000313" key="3">
    <source>
        <dbReference type="Proteomes" id="UP000824070"/>
    </source>
</evidence>